<proteinExistence type="predicted"/>
<dbReference type="PANTHER" id="PTHR44757">
    <property type="entry name" value="DIGUANYLATE CYCLASE DGCP"/>
    <property type="match status" value="1"/>
</dbReference>
<dbReference type="CDD" id="cd17546">
    <property type="entry name" value="REC_hyHK_CKI1_RcsC-like"/>
    <property type="match status" value="1"/>
</dbReference>
<dbReference type="PANTHER" id="PTHR44757:SF4">
    <property type="entry name" value="DIGUANYLATE CYCLASE DGCE-RELATED"/>
    <property type="match status" value="1"/>
</dbReference>
<evidence type="ECO:0000256" key="3">
    <source>
        <dbReference type="SAM" id="SignalP"/>
    </source>
</evidence>
<dbReference type="Pfam" id="PF13426">
    <property type="entry name" value="PAS_9"/>
    <property type="match status" value="1"/>
</dbReference>
<feature type="domain" description="PAC" evidence="6">
    <location>
        <begin position="263"/>
        <end position="315"/>
    </location>
</feature>
<dbReference type="SUPFAM" id="SSF52172">
    <property type="entry name" value="CheY-like"/>
    <property type="match status" value="1"/>
</dbReference>
<dbReference type="GO" id="GO:0000160">
    <property type="term" value="P:phosphorelay signal transduction system"/>
    <property type="evidence" value="ECO:0007669"/>
    <property type="project" value="InterPro"/>
</dbReference>
<feature type="domain" description="PAS" evidence="5">
    <location>
        <begin position="1484"/>
        <end position="1530"/>
    </location>
</feature>
<keyword evidence="3" id="KW-0732">Signal</keyword>
<dbReference type="Gene3D" id="3.30.450.20">
    <property type="entry name" value="PAS domain"/>
    <property type="match status" value="6"/>
</dbReference>
<evidence type="ECO:0000256" key="2">
    <source>
        <dbReference type="SAM" id="Phobius"/>
    </source>
</evidence>
<feature type="transmembrane region" description="Helical" evidence="2">
    <location>
        <begin position="40"/>
        <end position="63"/>
    </location>
</feature>
<dbReference type="Gene3D" id="3.40.50.2300">
    <property type="match status" value="1"/>
</dbReference>
<gene>
    <name evidence="7" type="ORF">FYJ85_12215</name>
</gene>
<dbReference type="InterPro" id="IPR029016">
    <property type="entry name" value="GAF-like_dom_sf"/>
</dbReference>
<dbReference type="SMART" id="SM00091">
    <property type="entry name" value="PAS"/>
    <property type="match status" value="5"/>
</dbReference>
<evidence type="ECO:0000259" key="6">
    <source>
        <dbReference type="PROSITE" id="PS50113"/>
    </source>
</evidence>
<dbReference type="InterPro" id="IPR013656">
    <property type="entry name" value="PAS_4"/>
</dbReference>
<feature type="chain" id="PRO_5032386824" evidence="3">
    <location>
        <begin position="22"/>
        <end position="1804"/>
    </location>
</feature>
<dbReference type="InterPro" id="IPR000700">
    <property type="entry name" value="PAS-assoc_C"/>
</dbReference>
<evidence type="ECO:0000313" key="8">
    <source>
        <dbReference type="Proteomes" id="UP000435649"/>
    </source>
</evidence>
<evidence type="ECO:0000256" key="1">
    <source>
        <dbReference type="PROSITE-ProRule" id="PRU00169"/>
    </source>
</evidence>
<feature type="signal peptide" evidence="3">
    <location>
        <begin position="1"/>
        <end position="21"/>
    </location>
</feature>
<evidence type="ECO:0000259" key="4">
    <source>
        <dbReference type="PROSITE" id="PS50110"/>
    </source>
</evidence>
<name>A0A844G3S7_9BACT</name>
<dbReference type="PROSITE" id="PS51257">
    <property type="entry name" value="PROKAR_LIPOPROTEIN"/>
    <property type="match status" value="1"/>
</dbReference>
<keyword evidence="2" id="KW-1133">Transmembrane helix</keyword>
<feature type="modified residue" description="4-aspartylphosphate" evidence="1">
    <location>
        <position position="1739"/>
    </location>
</feature>
<dbReference type="Pfam" id="PF00072">
    <property type="entry name" value="Response_reg"/>
    <property type="match status" value="1"/>
</dbReference>
<dbReference type="Proteomes" id="UP000435649">
    <property type="component" value="Unassembled WGS sequence"/>
</dbReference>
<dbReference type="SUPFAM" id="SSF55781">
    <property type="entry name" value="GAF domain-like"/>
    <property type="match status" value="3"/>
</dbReference>
<reference evidence="7 8" key="1">
    <citation type="submission" date="2019-08" db="EMBL/GenBank/DDBJ databases">
        <title>In-depth cultivation of the pig gut microbiome towards novel bacterial diversity and tailored functional studies.</title>
        <authorList>
            <person name="Wylensek D."/>
            <person name="Hitch T.C.A."/>
            <person name="Clavel T."/>
        </authorList>
    </citation>
    <scope>NUCLEOTIDE SEQUENCE [LARGE SCALE GENOMIC DNA]</scope>
    <source>
        <strain evidence="7 8">BBE-744-WT-12</strain>
    </source>
</reference>
<evidence type="ECO:0000259" key="5">
    <source>
        <dbReference type="PROSITE" id="PS50112"/>
    </source>
</evidence>
<dbReference type="InterPro" id="IPR035965">
    <property type="entry name" value="PAS-like_dom_sf"/>
</dbReference>
<dbReference type="SUPFAM" id="SSF55785">
    <property type="entry name" value="PYP-like sensor domain (PAS domain)"/>
    <property type="match status" value="6"/>
</dbReference>
<feature type="domain" description="PAS" evidence="5">
    <location>
        <begin position="185"/>
        <end position="258"/>
    </location>
</feature>
<dbReference type="Gene3D" id="3.30.450.40">
    <property type="match status" value="2"/>
</dbReference>
<keyword evidence="2" id="KW-0812">Transmembrane</keyword>
<keyword evidence="2" id="KW-0472">Membrane</keyword>
<dbReference type="PROSITE" id="PS50112">
    <property type="entry name" value="PAS"/>
    <property type="match status" value="3"/>
</dbReference>
<sequence length="1804" mass="200483">MKRAGKSLVIPFLFAAAAACAAGAEAPPAQHWHWNYPCEIFTGAIILGILLAGALSAIVFLLYRRKYNRITLNVHRALPVRVTVFDRDGTILFYHRERGFPSDFPENDYKHLNEMPWLDTGKILSAVQSVYDSEKPLILDYSSGGEKRTIIFSLASPKIFGKKAVIGVSHDSGDLQSARQEAADTAARFALTLQSIGDGVIVTDAGERITMINPVACELTGCGAAEALGRPLDDIFHIVSCLDGRRVPSPVREALESGKTVTPADHTDLIARDSRRRHIADSAAPIRSPDGKTAGAILVFRDVTLEYRKRDRLNMSLSLLRQAADGNAMHFFRIDPETFEPVSVFDRDLRFLPKVNGAAIPLSEWLPKEDYARFRQWAEEVAAGRQSSRSGTVRSRYSGRQEVFQLTLTPVRAGAEDETRRPEVIGILRDITVETERRKRADENLLLLTTIKESLPYPVFVKEAGDNFRYTMCNPAFSRQMGREVKETVGKTDYELMTVKTDADAIREHDRAVAASGRLMDFSEQYTGADGTVYQFHSFKQLIEPEPGRLLLLGISIDVTGEEQEKMAARRSEELLRAVLDRLPASIYVRDAANGCRFTFWNRQIAEETGIAPSGIIGRTAAEAGLPPEQIAEEAQTAEAGFVRKRRLRASGGERICDIYQAPLEIKSRRLLLGMNIDVTEQCRLSEENRRYTARLETLGRNSSILNQAFRTIALGSDFRDTAVRLLELFSHALGAERGFVFRCEGKLIVKEFEWISNNVHPLDTYNHDGSFNGVLKQLEAGRTILIEDSMQIPAELGDCVSTLLAERIKSCYWKPLFAGGRFYGFISFDFVEKAGSCDGNVPLLLDDAASAYLIARSRCEQAEQLLRQTSLQGRLFDLLTTPVAIFNADRRCLSANRSFYEIWPLGTQSLPGRLCDDEGACMLRNSSHCDPGNCLLKRTLRDRAPGEKLLDLSGRTVKINTSPLFAANGEVEYVMVCLADVSKLSGENRELATFLGQDRLINDCLKVLLLDTGFESALKTICMRLSEKYRTDLTAVMRLDETGGAIAAHAVAADRRGSGRPPELRADFAVRPDTLARLRNGRSLRCSLKTAPAGGNAGFVPELKAHLAAHRLFELIMAPVLLDGNCWGCLVSERKEEAEPFSASDERAYLEAARIVSLLLRREKQKQARANEVGMHAQIFEYADVALLMFDSGGNVVSVNRSCSVLLDGDAADFTGQPCRSICREASATLESCTSADCPLRQSLRTGRPATADRVSRERTLRISAQPIFDTEGKVQYVLESVINLTGKLAKQRDLRETNLRLNEYIEQDRVIHETFRHLLLNRDPASAIGEILSALAPKMNADNCAVLQYSGDGEHPGSIIRHNWSSGSAPVATREGQRFSAEHFQAVFTELKAGRMLHGIRGKLDETVPWQKEYAAYFNLTGQHELVKQPLRIGGRFWGYFGIERATEEEFSAGQLRLFEMVSQVIQTLLEREEERRRSHSLEAEAEQILDLLDMPVIIFDGRGRILTANATACRDLGRTGTELRGDSCCALYCGGGHRFESCMVLQTIQHRKSFSKEVKFNGRLYIASTIPIIEGDRVVKVIHHLVNIGEAERTRERSAELRGGCRFPARAVRQLQDSLCEIGKELEALQSGGTSGADLPASLRKIRERADSAMKILDTPAPAEEQIPESAGLRKPLPEEPSSVIRKALIVDDVAMNVKVLEMMLRRLGFTTRSTTSGQEALRLLNEFRPGTILTDLWMPEISGMELARSIRSGNLAPEARLIAVTADVENGNHFDVSCFDAVILKPVTFEKLKKLLQIKE</sequence>
<keyword evidence="1" id="KW-0597">Phosphoprotein</keyword>
<dbReference type="PROSITE" id="PS50110">
    <property type="entry name" value="RESPONSE_REGULATORY"/>
    <property type="match status" value="1"/>
</dbReference>
<evidence type="ECO:0000313" key="7">
    <source>
        <dbReference type="EMBL" id="MST97803.1"/>
    </source>
</evidence>
<protein>
    <submittedName>
        <fullName evidence="7">PAS domain-containing protein</fullName>
    </submittedName>
</protein>
<dbReference type="RefSeq" id="WP_154418887.1">
    <property type="nucleotide sequence ID" value="NZ_VUNS01000012.1"/>
</dbReference>
<feature type="domain" description="PAS" evidence="5">
    <location>
        <begin position="572"/>
        <end position="629"/>
    </location>
</feature>
<dbReference type="PROSITE" id="PS50113">
    <property type="entry name" value="PAC"/>
    <property type="match status" value="1"/>
</dbReference>
<dbReference type="NCBIfam" id="TIGR00229">
    <property type="entry name" value="sensory_box"/>
    <property type="match status" value="2"/>
</dbReference>
<keyword evidence="8" id="KW-1185">Reference proteome</keyword>
<dbReference type="InterPro" id="IPR052155">
    <property type="entry name" value="Biofilm_reg_signaling"/>
</dbReference>
<dbReference type="InterPro" id="IPR011006">
    <property type="entry name" value="CheY-like_superfamily"/>
</dbReference>
<organism evidence="7 8">
    <name type="scientific">Victivallis lenta</name>
    <dbReference type="NCBI Taxonomy" id="2606640"/>
    <lineage>
        <taxon>Bacteria</taxon>
        <taxon>Pseudomonadati</taxon>
        <taxon>Lentisphaerota</taxon>
        <taxon>Lentisphaeria</taxon>
        <taxon>Victivallales</taxon>
        <taxon>Victivallaceae</taxon>
        <taxon>Victivallis</taxon>
    </lineage>
</organism>
<dbReference type="InterPro" id="IPR001789">
    <property type="entry name" value="Sig_transdc_resp-reg_receiver"/>
</dbReference>
<dbReference type="Pfam" id="PF08448">
    <property type="entry name" value="PAS_4"/>
    <property type="match status" value="4"/>
</dbReference>
<dbReference type="EMBL" id="VUNS01000012">
    <property type="protein sequence ID" value="MST97803.1"/>
    <property type="molecule type" value="Genomic_DNA"/>
</dbReference>
<accession>A0A844G3S7</accession>
<dbReference type="SMART" id="SM00448">
    <property type="entry name" value="REC"/>
    <property type="match status" value="1"/>
</dbReference>
<feature type="domain" description="Response regulatory" evidence="4">
    <location>
        <begin position="1690"/>
        <end position="1804"/>
    </location>
</feature>
<comment type="caution">
    <text evidence="7">The sequence shown here is derived from an EMBL/GenBank/DDBJ whole genome shotgun (WGS) entry which is preliminary data.</text>
</comment>
<dbReference type="InterPro" id="IPR000014">
    <property type="entry name" value="PAS"/>
</dbReference>
<dbReference type="Pfam" id="PF13188">
    <property type="entry name" value="PAS_8"/>
    <property type="match status" value="1"/>
</dbReference>
<dbReference type="CDD" id="cd00130">
    <property type="entry name" value="PAS"/>
    <property type="match status" value="1"/>
</dbReference>